<feature type="domain" description="C2H2-type" evidence="7">
    <location>
        <begin position="638"/>
        <end position="662"/>
    </location>
</feature>
<sequence length="717" mass="75416">MEDALLFSTSSLPPIGGTPSDLDSSMNLTSYPFFTSPTALSPFQTLERSGKQSTSFLGSGSKILAESFDAALQALSRHSQPASLFTSPSESMQRRPGLPSDFKKPASSIGSSAPSSATSDASDVLADRLDSDFDADISADSISLGSHRSGLDSWSISPSPVLGETLALPEVMPVPSLTTAAMLSGTIRSDSSEMAADIFAQFISEDSAHGGENADTIRGLPMMTPQRPSLFRDLSAMTSGSSVATSASMVSTPATPLDNQFTHRPGFGLLDDLGSPRKNSASMAPPHLLARSHSQMEHGVFANVPAFASAVATRNAIGLADHNALFNNVVKHVNSPLPSPAFIGYMMEAPMLSCNPAHIAPADMILSRSRQEQQAEQQRQDQLKTIDGMFMLQLDGHARASSPLKRPATDCKRSNSGGKPSKRAKSESAEPPSPTEHVPNPFASLPPLQIDGSALFNNAPVSAEAEERPSPVRAIPGFIAQTFPAPNMYVASDSQPDWAAAAAAERCAATNALNAGRTALLGPAAAAACAVSASGAGPSGAQPTPIPVKALIGQHSAATLAAHGRPVVTATVPLPSYSGIITKRSRGRRVPNDPLEMANLGKGGKIWTCLVPECGKCFRRSEHLKRHIRSIHTEERPYMCSYPGCKKGFSRHDNLNQHMRVHQLTDGSDAVPLPAGAPSPSSSATSSTSGRKRKQPGDVEEEDEIDDDMGGEDSEDE</sequence>
<dbReference type="FunFam" id="3.30.160.60:FF:000125">
    <property type="entry name" value="Putative zinc finger protein 143"/>
    <property type="match status" value="1"/>
</dbReference>
<dbReference type="Proteomes" id="UP001176517">
    <property type="component" value="Unassembled WGS sequence"/>
</dbReference>
<dbReference type="AlphaFoldDB" id="A0AAN6GNL1"/>
<dbReference type="PROSITE" id="PS50157">
    <property type="entry name" value="ZINC_FINGER_C2H2_2"/>
    <property type="match status" value="2"/>
</dbReference>
<name>A0AAN6GNL1_9BASI</name>
<feature type="region of interest" description="Disordered" evidence="6">
    <location>
        <begin position="667"/>
        <end position="717"/>
    </location>
</feature>
<evidence type="ECO:0000256" key="1">
    <source>
        <dbReference type="ARBA" id="ARBA00022723"/>
    </source>
</evidence>
<comment type="caution">
    <text evidence="8">The sequence shown here is derived from an EMBL/GenBank/DDBJ whole genome shotgun (WGS) entry which is preliminary data.</text>
</comment>
<keyword evidence="3 5" id="KW-0863">Zinc-finger</keyword>
<dbReference type="GO" id="GO:0000978">
    <property type="term" value="F:RNA polymerase II cis-regulatory region sequence-specific DNA binding"/>
    <property type="evidence" value="ECO:0007669"/>
    <property type="project" value="TreeGrafter"/>
</dbReference>
<feature type="compositionally biased region" description="Low complexity" evidence="6">
    <location>
        <begin position="674"/>
        <end position="689"/>
    </location>
</feature>
<dbReference type="InterPro" id="IPR036236">
    <property type="entry name" value="Znf_C2H2_sf"/>
</dbReference>
<dbReference type="SMART" id="SM00355">
    <property type="entry name" value="ZnF_C2H2"/>
    <property type="match status" value="2"/>
</dbReference>
<gene>
    <name evidence="8" type="ORF">OC846_005403</name>
</gene>
<dbReference type="PANTHER" id="PTHR23235">
    <property type="entry name" value="KRUEPPEL-LIKE TRANSCRIPTION FACTOR"/>
    <property type="match status" value="1"/>
</dbReference>
<feature type="region of interest" description="Disordered" evidence="6">
    <location>
        <begin position="1"/>
        <end position="22"/>
    </location>
</feature>
<reference evidence="8" key="1">
    <citation type="journal article" date="2023" name="PhytoFront">
        <title>Draft Genome Resources of Seven Strains of Tilletia horrida, Causal Agent of Kernel Smut of Rice.</title>
        <authorList>
            <person name="Khanal S."/>
            <person name="Antony Babu S."/>
            <person name="Zhou X.G."/>
        </authorList>
    </citation>
    <scope>NUCLEOTIDE SEQUENCE</scope>
    <source>
        <strain evidence="8">TX6</strain>
    </source>
</reference>
<proteinExistence type="predicted"/>
<evidence type="ECO:0000256" key="3">
    <source>
        <dbReference type="ARBA" id="ARBA00022771"/>
    </source>
</evidence>
<keyword evidence="9" id="KW-1185">Reference proteome</keyword>
<feature type="compositionally biased region" description="Low complexity" evidence="6">
    <location>
        <begin position="106"/>
        <end position="121"/>
    </location>
</feature>
<evidence type="ECO:0000256" key="4">
    <source>
        <dbReference type="ARBA" id="ARBA00022833"/>
    </source>
</evidence>
<keyword evidence="1" id="KW-0479">Metal-binding</keyword>
<dbReference type="GO" id="GO:0008270">
    <property type="term" value="F:zinc ion binding"/>
    <property type="evidence" value="ECO:0007669"/>
    <property type="project" value="UniProtKB-KW"/>
</dbReference>
<dbReference type="Gene3D" id="3.30.160.60">
    <property type="entry name" value="Classic Zinc Finger"/>
    <property type="match status" value="2"/>
</dbReference>
<evidence type="ECO:0000313" key="8">
    <source>
        <dbReference type="EMBL" id="KAK0546123.1"/>
    </source>
</evidence>
<dbReference type="Pfam" id="PF00096">
    <property type="entry name" value="zf-C2H2"/>
    <property type="match status" value="2"/>
</dbReference>
<evidence type="ECO:0000256" key="6">
    <source>
        <dbReference type="SAM" id="MobiDB-lite"/>
    </source>
</evidence>
<dbReference type="EMBL" id="JAPDMZ010000205">
    <property type="protein sequence ID" value="KAK0546123.1"/>
    <property type="molecule type" value="Genomic_DNA"/>
</dbReference>
<dbReference type="PROSITE" id="PS00028">
    <property type="entry name" value="ZINC_FINGER_C2H2_1"/>
    <property type="match status" value="2"/>
</dbReference>
<dbReference type="PANTHER" id="PTHR23235:SF120">
    <property type="entry name" value="KRUPPEL-LIKE FACTOR 15"/>
    <property type="match status" value="1"/>
</dbReference>
<feature type="region of interest" description="Disordered" evidence="6">
    <location>
        <begin position="80"/>
        <end position="121"/>
    </location>
</feature>
<organism evidence="8 9">
    <name type="scientific">Tilletia horrida</name>
    <dbReference type="NCBI Taxonomy" id="155126"/>
    <lineage>
        <taxon>Eukaryota</taxon>
        <taxon>Fungi</taxon>
        <taxon>Dikarya</taxon>
        <taxon>Basidiomycota</taxon>
        <taxon>Ustilaginomycotina</taxon>
        <taxon>Exobasidiomycetes</taxon>
        <taxon>Tilletiales</taxon>
        <taxon>Tilletiaceae</taxon>
        <taxon>Tilletia</taxon>
    </lineage>
</organism>
<evidence type="ECO:0000313" key="9">
    <source>
        <dbReference type="Proteomes" id="UP001176517"/>
    </source>
</evidence>
<dbReference type="GO" id="GO:0000981">
    <property type="term" value="F:DNA-binding transcription factor activity, RNA polymerase II-specific"/>
    <property type="evidence" value="ECO:0007669"/>
    <property type="project" value="UniProtKB-ARBA"/>
</dbReference>
<feature type="region of interest" description="Disordered" evidence="6">
    <location>
        <begin position="398"/>
        <end position="449"/>
    </location>
</feature>
<dbReference type="InterPro" id="IPR013087">
    <property type="entry name" value="Znf_C2H2_type"/>
</dbReference>
<feature type="compositionally biased region" description="Acidic residues" evidence="6">
    <location>
        <begin position="698"/>
        <end position="717"/>
    </location>
</feature>
<evidence type="ECO:0000256" key="2">
    <source>
        <dbReference type="ARBA" id="ARBA00022737"/>
    </source>
</evidence>
<feature type="compositionally biased region" description="Polar residues" evidence="6">
    <location>
        <begin position="80"/>
        <end position="91"/>
    </location>
</feature>
<accession>A0AAN6GNL1</accession>
<keyword evidence="2" id="KW-0677">Repeat</keyword>
<evidence type="ECO:0000256" key="5">
    <source>
        <dbReference type="PROSITE-ProRule" id="PRU00042"/>
    </source>
</evidence>
<protein>
    <recommendedName>
        <fullName evidence="7">C2H2-type domain-containing protein</fullName>
    </recommendedName>
</protein>
<keyword evidence="4" id="KW-0862">Zinc</keyword>
<feature type="domain" description="C2H2-type" evidence="7">
    <location>
        <begin position="607"/>
        <end position="637"/>
    </location>
</feature>
<evidence type="ECO:0000259" key="7">
    <source>
        <dbReference type="PROSITE" id="PS50157"/>
    </source>
</evidence>
<dbReference type="SUPFAM" id="SSF57667">
    <property type="entry name" value="beta-beta-alpha zinc fingers"/>
    <property type="match status" value="1"/>
</dbReference>